<gene>
    <name evidence="1" type="ORF">I6H48_06875</name>
</gene>
<dbReference type="Proteomes" id="UP000595198">
    <property type="component" value="Chromosome"/>
</dbReference>
<accession>A0A7T4G811</accession>
<keyword evidence="2" id="KW-1185">Reference proteome</keyword>
<reference evidence="1 2" key="1">
    <citation type="submission" date="2020-12" db="EMBL/GenBank/DDBJ databases">
        <title>FDA dAtabase for Regulatory Grade micrObial Sequences (FDA-ARGOS): Supporting development and validation of Infectious Disease Dx tests.</title>
        <authorList>
            <person name="Sproer C."/>
            <person name="Gronow S."/>
            <person name="Severitt S."/>
            <person name="Schroder I."/>
            <person name="Tallon L."/>
            <person name="Sadzewicz L."/>
            <person name="Zhao X."/>
            <person name="Boylan J."/>
            <person name="Ott S."/>
            <person name="Bowen H."/>
            <person name="Vavikolanu K."/>
            <person name="Mehta A."/>
            <person name="Aluvathingal J."/>
            <person name="Nadendla S."/>
            <person name="Lowell S."/>
            <person name="Myers T."/>
            <person name="Yan Y."/>
            <person name="Sichtig H."/>
        </authorList>
    </citation>
    <scope>NUCLEOTIDE SEQUENCE [LARGE SCALE GENOMIC DNA]</scope>
    <source>
        <strain evidence="1 2">FDAARGOS_991</strain>
    </source>
</reference>
<evidence type="ECO:0000313" key="2">
    <source>
        <dbReference type="Proteomes" id="UP000595198"/>
    </source>
</evidence>
<evidence type="ECO:0000313" key="1">
    <source>
        <dbReference type="EMBL" id="QQB83999.1"/>
    </source>
</evidence>
<organism evidence="1 2">
    <name type="scientific">Corynebacterium amycolatum</name>
    <dbReference type="NCBI Taxonomy" id="43765"/>
    <lineage>
        <taxon>Bacteria</taxon>
        <taxon>Bacillati</taxon>
        <taxon>Actinomycetota</taxon>
        <taxon>Actinomycetes</taxon>
        <taxon>Mycobacteriales</taxon>
        <taxon>Corynebacteriaceae</taxon>
        <taxon>Corynebacterium</taxon>
    </lineage>
</organism>
<dbReference type="EMBL" id="CP066023">
    <property type="protein sequence ID" value="QQB83999.1"/>
    <property type="molecule type" value="Genomic_DNA"/>
</dbReference>
<protein>
    <submittedName>
        <fullName evidence="1">Uncharacterized protein</fullName>
    </submittedName>
</protein>
<dbReference type="RefSeq" id="WP_198493810.1">
    <property type="nucleotide sequence ID" value="NZ_CP066023.1"/>
</dbReference>
<name>A0A7T4G811_CORAY</name>
<proteinExistence type="predicted"/>
<sequence length="59" mass="6380">MKPTIIDADTGHELWTAVEYAAFSGTARGTFTSYAGLSDKMCVCYRRVAGLDVAFLDAD</sequence>